<organism evidence="1 2">
    <name type="scientific">Clunio marinus</name>
    <dbReference type="NCBI Taxonomy" id="568069"/>
    <lineage>
        <taxon>Eukaryota</taxon>
        <taxon>Metazoa</taxon>
        <taxon>Ecdysozoa</taxon>
        <taxon>Arthropoda</taxon>
        <taxon>Hexapoda</taxon>
        <taxon>Insecta</taxon>
        <taxon>Pterygota</taxon>
        <taxon>Neoptera</taxon>
        <taxon>Endopterygota</taxon>
        <taxon>Diptera</taxon>
        <taxon>Nematocera</taxon>
        <taxon>Chironomoidea</taxon>
        <taxon>Chironomidae</taxon>
        <taxon>Clunio</taxon>
    </lineage>
</organism>
<accession>A0A1J1J123</accession>
<name>A0A1J1J123_9DIPT</name>
<protein>
    <submittedName>
        <fullName evidence="1">CLUMA_CG018649, isoform A</fullName>
    </submittedName>
</protein>
<evidence type="ECO:0000313" key="2">
    <source>
        <dbReference type="Proteomes" id="UP000183832"/>
    </source>
</evidence>
<reference evidence="1 2" key="1">
    <citation type="submission" date="2015-04" db="EMBL/GenBank/DDBJ databases">
        <authorList>
            <person name="Syromyatnikov M.Y."/>
            <person name="Popov V.N."/>
        </authorList>
    </citation>
    <scope>NUCLEOTIDE SEQUENCE [LARGE SCALE GENOMIC DNA]</scope>
</reference>
<sequence length="61" mass="7123">MSAETYEKQQSHFTHHHYHFIVVNFESFKRTAHNVDENALKHFSAIFKHCYSIDSKANAAA</sequence>
<dbReference type="Proteomes" id="UP000183832">
    <property type="component" value="Unassembled WGS sequence"/>
</dbReference>
<gene>
    <name evidence="1" type="ORF">CLUMA_CG018649</name>
</gene>
<dbReference type="AlphaFoldDB" id="A0A1J1J123"/>
<evidence type="ECO:0000313" key="1">
    <source>
        <dbReference type="EMBL" id="CRL05634.1"/>
    </source>
</evidence>
<proteinExistence type="predicted"/>
<keyword evidence="2" id="KW-1185">Reference proteome</keyword>
<dbReference type="EMBL" id="CVRI01000064">
    <property type="protein sequence ID" value="CRL05634.1"/>
    <property type="molecule type" value="Genomic_DNA"/>
</dbReference>